<proteinExistence type="predicted"/>
<dbReference type="Gramene" id="Pp3c19_9596V3.7">
    <property type="protein sequence ID" value="Pp3c19_9596V3.7"/>
    <property type="gene ID" value="Pp3c19_9596"/>
</dbReference>
<accession>A0A7I4BN93</accession>
<dbReference type="Gramene" id="Pp3c19_9596V3.6">
    <property type="protein sequence ID" value="Pp3c19_9596V3.6"/>
    <property type="gene ID" value="Pp3c19_9596"/>
</dbReference>
<dbReference type="Proteomes" id="UP000006727">
    <property type="component" value="Chromosome 19"/>
</dbReference>
<dbReference type="PANTHER" id="PTHR13742">
    <property type="entry name" value="RETINOBLASTOMA-ASSOCIATED PROTEIN RB -RELATED"/>
    <property type="match status" value="1"/>
</dbReference>
<evidence type="ECO:0000313" key="2">
    <source>
        <dbReference type="EnsemblPlants" id="Pp3c19_9596V3.6"/>
    </source>
</evidence>
<reference evidence="2" key="3">
    <citation type="submission" date="2020-12" db="UniProtKB">
        <authorList>
            <consortium name="EnsemblPlants"/>
        </authorList>
    </citation>
    <scope>IDENTIFICATION</scope>
</reference>
<feature type="region of interest" description="Disordered" evidence="1">
    <location>
        <begin position="1"/>
        <end position="77"/>
    </location>
</feature>
<protein>
    <submittedName>
        <fullName evidence="2">Uncharacterized protein</fullName>
    </submittedName>
</protein>
<reference evidence="2 3" key="2">
    <citation type="journal article" date="2018" name="Plant J.">
        <title>The Physcomitrella patens chromosome-scale assembly reveals moss genome structure and evolution.</title>
        <authorList>
            <person name="Lang D."/>
            <person name="Ullrich K.K."/>
            <person name="Murat F."/>
            <person name="Fuchs J."/>
            <person name="Jenkins J."/>
            <person name="Haas F.B."/>
            <person name="Piednoel M."/>
            <person name="Gundlach H."/>
            <person name="Van Bel M."/>
            <person name="Meyberg R."/>
            <person name="Vives C."/>
            <person name="Morata J."/>
            <person name="Symeonidi A."/>
            <person name="Hiss M."/>
            <person name="Muchero W."/>
            <person name="Kamisugi Y."/>
            <person name="Saleh O."/>
            <person name="Blanc G."/>
            <person name="Decker E.L."/>
            <person name="van Gessel N."/>
            <person name="Grimwood J."/>
            <person name="Hayes R.D."/>
            <person name="Graham S.W."/>
            <person name="Gunter L.E."/>
            <person name="McDaniel S.F."/>
            <person name="Hoernstein S.N.W."/>
            <person name="Larsson A."/>
            <person name="Li F.W."/>
            <person name="Perroud P.F."/>
            <person name="Phillips J."/>
            <person name="Ranjan P."/>
            <person name="Rokshar D.S."/>
            <person name="Rothfels C.J."/>
            <person name="Schneider L."/>
            <person name="Shu S."/>
            <person name="Stevenson D.W."/>
            <person name="Thummler F."/>
            <person name="Tillich M."/>
            <person name="Villarreal Aguilar J.C."/>
            <person name="Widiez T."/>
            <person name="Wong G.K."/>
            <person name="Wymore A."/>
            <person name="Zhang Y."/>
            <person name="Zimmer A.D."/>
            <person name="Quatrano R.S."/>
            <person name="Mayer K.F.X."/>
            <person name="Goodstein D."/>
            <person name="Casacuberta J.M."/>
            <person name="Vandepoele K."/>
            <person name="Reski R."/>
            <person name="Cuming A.C."/>
            <person name="Tuskan G.A."/>
            <person name="Maumus F."/>
            <person name="Salse J."/>
            <person name="Schmutz J."/>
            <person name="Rensing S.A."/>
        </authorList>
    </citation>
    <scope>NUCLEOTIDE SEQUENCE [LARGE SCALE GENOMIC DNA]</scope>
    <source>
        <strain evidence="2 3">cv. Gransden 2004</strain>
    </source>
</reference>
<dbReference type="AlphaFoldDB" id="A0A7I4BN93"/>
<dbReference type="GO" id="GO:0006357">
    <property type="term" value="P:regulation of transcription by RNA polymerase II"/>
    <property type="evidence" value="ECO:0007669"/>
    <property type="project" value="InterPro"/>
</dbReference>
<sequence length="297" mass="32830">MPEGRGVDMNGETMSMEVREAQSPLKSENSQPKRRSPLRACKPENVDVNVVSSKQAGQGMAGGPSTNGSDTKSRTGSNVEKFVEVAEARFRKRCEVGLGLGDGTTQEAMRLFRASKHLLKTNIGTIGTGTAEETERLWSACVLYVVRRLGTGVCAGGDRVENGAPAGFTFSQLLRETRLSVVEFFKELPQFLAKAGPTLKSVYGEDWEKRLQLLQEDLSAPFRTPREAGERWEWAVFRWRWGRSHSGAHAFWLDAVFSAADARAEPLRGLGDLHQRAVGCDYSVDHSYTTDVEKIFV</sequence>
<dbReference type="GO" id="GO:0051726">
    <property type="term" value="P:regulation of cell cycle"/>
    <property type="evidence" value="ECO:0007669"/>
    <property type="project" value="InterPro"/>
</dbReference>
<dbReference type="EnsemblPlants" id="Pp3c19_9596V3.6">
    <property type="protein sequence ID" value="Pp3c19_9596V3.6"/>
    <property type="gene ID" value="Pp3c19_9596"/>
</dbReference>
<keyword evidence="3" id="KW-1185">Reference proteome</keyword>
<name>A0A7I4BN93_PHYPA</name>
<dbReference type="PANTHER" id="PTHR13742:SF17">
    <property type="entry name" value="RE32990P-RELATED"/>
    <property type="match status" value="1"/>
</dbReference>
<evidence type="ECO:0000256" key="1">
    <source>
        <dbReference type="SAM" id="MobiDB-lite"/>
    </source>
</evidence>
<organism evidence="2 3">
    <name type="scientific">Physcomitrium patens</name>
    <name type="common">Spreading-leaved earth moss</name>
    <name type="synonym">Physcomitrella patens</name>
    <dbReference type="NCBI Taxonomy" id="3218"/>
    <lineage>
        <taxon>Eukaryota</taxon>
        <taxon>Viridiplantae</taxon>
        <taxon>Streptophyta</taxon>
        <taxon>Embryophyta</taxon>
        <taxon>Bryophyta</taxon>
        <taxon>Bryophytina</taxon>
        <taxon>Bryopsida</taxon>
        <taxon>Funariidae</taxon>
        <taxon>Funariales</taxon>
        <taxon>Funariaceae</taxon>
        <taxon>Physcomitrium</taxon>
    </lineage>
</organism>
<dbReference type="EMBL" id="ABEU02000019">
    <property type="status" value="NOT_ANNOTATED_CDS"/>
    <property type="molecule type" value="Genomic_DNA"/>
</dbReference>
<evidence type="ECO:0000313" key="3">
    <source>
        <dbReference type="Proteomes" id="UP000006727"/>
    </source>
</evidence>
<dbReference type="InterPro" id="IPR028309">
    <property type="entry name" value="RB_fam"/>
</dbReference>
<reference evidence="2 3" key="1">
    <citation type="journal article" date="2008" name="Science">
        <title>The Physcomitrella genome reveals evolutionary insights into the conquest of land by plants.</title>
        <authorList>
            <person name="Rensing S."/>
            <person name="Lang D."/>
            <person name="Zimmer A."/>
            <person name="Terry A."/>
            <person name="Salamov A."/>
            <person name="Shapiro H."/>
            <person name="Nishiyama T."/>
            <person name="Perroud P.-F."/>
            <person name="Lindquist E."/>
            <person name="Kamisugi Y."/>
            <person name="Tanahashi T."/>
            <person name="Sakakibara K."/>
            <person name="Fujita T."/>
            <person name="Oishi K."/>
            <person name="Shin-I T."/>
            <person name="Kuroki Y."/>
            <person name="Toyoda A."/>
            <person name="Suzuki Y."/>
            <person name="Hashimoto A."/>
            <person name="Yamaguchi K."/>
            <person name="Sugano A."/>
            <person name="Kohara Y."/>
            <person name="Fujiyama A."/>
            <person name="Anterola A."/>
            <person name="Aoki S."/>
            <person name="Ashton N."/>
            <person name="Barbazuk W.B."/>
            <person name="Barker E."/>
            <person name="Bennetzen J."/>
            <person name="Bezanilla M."/>
            <person name="Blankenship R."/>
            <person name="Cho S.H."/>
            <person name="Dutcher S."/>
            <person name="Estelle M."/>
            <person name="Fawcett J.A."/>
            <person name="Gundlach H."/>
            <person name="Hanada K."/>
            <person name="Heyl A."/>
            <person name="Hicks K.A."/>
            <person name="Hugh J."/>
            <person name="Lohr M."/>
            <person name="Mayer K."/>
            <person name="Melkozernov A."/>
            <person name="Murata T."/>
            <person name="Nelson D."/>
            <person name="Pils B."/>
            <person name="Prigge M."/>
            <person name="Reiss B."/>
            <person name="Renner T."/>
            <person name="Rombauts S."/>
            <person name="Rushton P."/>
            <person name="Sanderfoot A."/>
            <person name="Schween G."/>
            <person name="Shiu S.-H."/>
            <person name="Stueber K."/>
            <person name="Theodoulou F.L."/>
            <person name="Tu H."/>
            <person name="Van de Peer Y."/>
            <person name="Verrier P.J."/>
            <person name="Waters E."/>
            <person name="Wood A."/>
            <person name="Yang L."/>
            <person name="Cove D."/>
            <person name="Cuming A."/>
            <person name="Hasebe M."/>
            <person name="Lucas S."/>
            <person name="Mishler D.B."/>
            <person name="Reski R."/>
            <person name="Grigoriev I."/>
            <person name="Quatrano R.S."/>
            <person name="Boore J.L."/>
        </authorList>
    </citation>
    <scope>NUCLEOTIDE SEQUENCE [LARGE SCALE GENOMIC DNA]</scope>
    <source>
        <strain evidence="2 3">cv. Gransden 2004</strain>
    </source>
</reference>
<dbReference type="EnsemblPlants" id="Pp3c19_9596V3.7">
    <property type="protein sequence ID" value="Pp3c19_9596V3.7"/>
    <property type="gene ID" value="Pp3c19_9596"/>
</dbReference>
<feature type="compositionally biased region" description="Polar residues" evidence="1">
    <location>
        <begin position="64"/>
        <end position="77"/>
    </location>
</feature>